<dbReference type="SMART" id="SM00729">
    <property type="entry name" value="Elp3"/>
    <property type="match status" value="1"/>
</dbReference>
<feature type="domain" description="Radical SAM core" evidence="5">
    <location>
        <begin position="97"/>
        <end position="322"/>
    </location>
</feature>
<evidence type="ECO:0000259" key="5">
    <source>
        <dbReference type="PROSITE" id="PS51918"/>
    </source>
</evidence>
<dbReference type="PANTHER" id="PTHR11228:SF7">
    <property type="entry name" value="PQQA PEPTIDE CYCLASE"/>
    <property type="match status" value="1"/>
</dbReference>
<keyword evidence="3" id="KW-0408">Iron</keyword>
<dbReference type="EMBL" id="PEVH01000057">
    <property type="protein sequence ID" value="PIU99055.1"/>
    <property type="molecule type" value="Genomic_DNA"/>
</dbReference>
<dbReference type="Proteomes" id="UP000230131">
    <property type="component" value="Unassembled WGS sequence"/>
</dbReference>
<dbReference type="InterPro" id="IPR013785">
    <property type="entry name" value="Aldolase_TIM"/>
</dbReference>
<dbReference type="InterPro" id="IPR058240">
    <property type="entry name" value="rSAM_sf"/>
</dbReference>
<dbReference type="Gene3D" id="3.20.20.70">
    <property type="entry name" value="Aldolase class I"/>
    <property type="match status" value="1"/>
</dbReference>
<dbReference type="PANTHER" id="PTHR11228">
    <property type="entry name" value="RADICAL SAM DOMAIN PROTEIN"/>
    <property type="match status" value="1"/>
</dbReference>
<protein>
    <recommendedName>
        <fullName evidence="5">Radical SAM core domain-containing protein</fullName>
    </recommendedName>
</protein>
<evidence type="ECO:0000256" key="4">
    <source>
        <dbReference type="ARBA" id="ARBA00023014"/>
    </source>
</evidence>
<reference evidence="7" key="1">
    <citation type="submission" date="2017-09" db="EMBL/GenBank/DDBJ databases">
        <title>Depth-based differentiation of microbial function through sediment-hosted aquifers and enrichment of novel symbionts in the deep terrestrial subsurface.</title>
        <authorList>
            <person name="Probst A.J."/>
            <person name="Ladd B."/>
            <person name="Jarett J.K."/>
            <person name="Geller-Mcgrath D.E."/>
            <person name="Sieber C.M.K."/>
            <person name="Emerson J.B."/>
            <person name="Anantharaman K."/>
            <person name="Thomas B.C."/>
            <person name="Malmstrom R."/>
            <person name="Stieglmeier M."/>
            <person name="Klingl A."/>
            <person name="Woyke T."/>
            <person name="Ryan C.M."/>
            <person name="Banfield J.F."/>
        </authorList>
    </citation>
    <scope>NUCLEOTIDE SEQUENCE [LARGE SCALE GENOMIC DNA]</scope>
</reference>
<proteinExistence type="predicted"/>
<keyword evidence="1" id="KW-0949">S-adenosyl-L-methionine</keyword>
<dbReference type="InterPro" id="IPR006638">
    <property type="entry name" value="Elp3/MiaA/NifB-like_rSAM"/>
</dbReference>
<gene>
    <name evidence="6" type="ORF">COS59_01860</name>
</gene>
<evidence type="ECO:0000313" key="6">
    <source>
        <dbReference type="EMBL" id="PIU99055.1"/>
    </source>
</evidence>
<name>A0A2M7B7H7_9BACT</name>
<evidence type="ECO:0000313" key="7">
    <source>
        <dbReference type="Proteomes" id="UP000230131"/>
    </source>
</evidence>
<dbReference type="GO" id="GO:0051536">
    <property type="term" value="F:iron-sulfur cluster binding"/>
    <property type="evidence" value="ECO:0007669"/>
    <property type="project" value="UniProtKB-KW"/>
</dbReference>
<dbReference type="GO" id="GO:0003824">
    <property type="term" value="F:catalytic activity"/>
    <property type="evidence" value="ECO:0007669"/>
    <property type="project" value="InterPro"/>
</dbReference>
<dbReference type="GO" id="GO:0046872">
    <property type="term" value="F:metal ion binding"/>
    <property type="evidence" value="ECO:0007669"/>
    <property type="project" value="UniProtKB-KW"/>
</dbReference>
<dbReference type="InterPro" id="IPR050377">
    <property type="entry name" value="Radical_SAM_PqqE_MftC-like"/>
</dbReference>
<dbReference type="PROSITE" id="PS51918">
    <property type="entry name" value="RADICAL_SAM"/>
    <property type="match status" value="1"/>
</dbReference>
<accession>A0A2M7B7H7</accession>
<keyword evidence="4" id="KW-0411">Iron-sulfur</keyword>
<dbReference type="AlphaFoldDB" id="A0A2M7B7H7"/>
<organism evidence="6 7">
    <name type="scientific">Candidatus Wolfebacteria bacterium CG03_land_8_20_14_0_80_36_15</name>
    <dbReference type="NCBI Taxonomy" id="1975067"/>
    <lineage>
        <taxon>Bacteria</taxon>
        <taxon>Candidatus Wolfeibacteriota</taxon>
    </lineage>
</organism>
<dbReference type="SUPFAM" id="SSF102114">
    <property type="entry name" value="Radical SAM enzymes"/>
    <property type="match status" value="1"/>
</dbReference>
<dbReference type="SFLD" id="SFLDG01067">
    <property type="entry name" value="SPASM/twitch_domain_containing"/>
    <property type="match status" value="1"/>
</dbReference>
<dbReference type="Pfam" id="PF13186">
    <property type="entry name" value="SPASM"/>
    <property type="match status" value="1"/>
</dbReference>
<evidence type="ECO:0000256" key="1">
    <source>
        <dbReference type="ARBA" id="ARBA00022691"/>
    </source>
</evidence>
<dbReference type="SFLD" id="SFLDS00029">
    <property type="entry name" value="Radical_SAM"/>
    <property type="match status" value="1"/>
</dbReference>
<sequence>MNDKKFFTLNPDCILVSGALRGALYDLKSGKIFSIDQNSAKILERLENGSNLGTALENTDFGIEELLGYLSHLEILGLGKFVDNDYPRKKIEIKKPKEELNFIHLELTERCNLHCLHCYNAILSNESENEKMMLSDWGKVLREAYELGCRKVQFIGGEPFLKKRLLFELILQAKDIGYKFLEVFSNCTLVTEQDLKRLRRYDVQLAVSIYSQNEQIHNQITQKKYSWEKSIENLRKAKNLGISLRAAIVVMKQNEDTSKKTVEFLKTQLGIKNVKIDFVRPAGRGCDVDLVSETIFENQRFQKPKFPKTNVESFTKRKFGHNCFFDKTCISSTGEVYPCVMEHEVSYGNVKSHSLAEIFSTDLTRNFRGLSKDHIDVCRDCEYRYCCFDCRVRARGLSKNDNYYAKPWWCCYDPYKGKWISNAKGGDINGKKQ</sequence>
<dbReference type="NCBIfam" id="TIGR04085">
    <property type="entry name" value="rSAM_more_4Fe4S"/>
    <property type="match status" value="1"/>
</dbReference>
<evidence type="ECO:0000256" key="3">
    <source>
        <dbReference type="ARBA" id="ARBA00023004"/>
    </source>
</evidence>
<dbReference type="SFLD" id="SFLDG01386">
    <property type="entry name" value="main_SPASM_domain-containing"/>
    <property type="match status" value="1"/>
</dbReference>
<comment type="caution">
    <text evidence="6">The sequence shown here is derived from an EMBL/GenBank/DDBJ whole genome shotgun (WGS) entry which is preliminary data.</text>
</comment>
<dbReference type="InterPro" id="IPR023885">
    <property type="entry name" value="4Fe4S-binding_SPASM_dom"/>
</dbReference>
<dbReference type="Pfam" id="PF04055">
    <property type="entry name" value="Radical_SAM"/>
    <property type="match status" value="1"/>
</dbReference>
<dbReference type="InterPro" id="IPR007197">
    <property type="entry name" value="rSAM"/>
</dbReference>
<dbReference type="CDD" id="cd01335">
    <property type="entry name" value="Radical_SAM"/>
    <property type="match status" value="1"/>
</dbReference>
<evidence type="ECO:0000256" key="2">
    <source>
        <dbReference type="ARBA" id="ARBA00022723"/>
    </source>
</evidence>
<keyword evidence="2" id="KW-0479">Metal-binding</keyword>